<evidence type="ECO:0000313" key="2">
    <source>
        <dbReference type="EMBL" id="MBX56530.1"/>
    </source>
</evidence>
<protein>
    <submittedName>
        <fullName evidence="2">Uncharacterized protein</fullName>
    </submittedName>
</protein>
<feature type="region of interest" description="Disordered" evidence="1">
    <location>
        <begin position="1"/>
        <end position="22"/>
    </location>
</feature>
<sequence length="22" mass="2410">MERSNHASIHIQGSTTQNAKQA</sequence>
<evidence type="ECO:0000256" key="1">
    <source>
        <dbReference type="SAM" id="MobiDB-lite"/>
    </source>
</evidence>
<dbReference type="EMBL" id="GGEC01076046">
    <property type="protein sequence ID" value="MBX56530.1"/>
    <property type="molecule type" value="Transcribed_RNA"/>
</dbReference>
<proteinExistence type="predicted"/>
<organism evidence="2">
    <name type="scientific">Rhizophora mucronata</name>
    <name type="common">Asiatic mangrove</name>
    <dbReference type="NCBI Taxonomy" id="61149"/>
    <lineage>
        <taxon>Eukaryota</taxon>
        <taxon>Viridiplantae</taxon>
        <taxon>Streptophyta</taxon>
        <taxon>Embryophyta</taxon>
        <taxon>Tracheophyta</taxon>
        <taxon>Spermatophyta</taxon>
        <taxon>Magnoliopsida</taxon>
        <taxon>eudicotyledons</taxon>
        <taxon>Gunneridae</taxon>
        <taxon>Pentapetalae</taxon>
        <taxon>rosids</taxon>
        <taxon>fabids</taxon>
        <taxon>Malpighiales</taxon>
        <taxon>Rhizophoraceae</taxon>
        <taxon>Rhizophora</taxon>
    </lineage>
</organism>
<feature type="compositionally biased region" description="Polar residues" evidence="1">
    <location>
        <begin position="11"/>
        <end position="22"/>
    </location>
</feature>
<dbReference type="AlphaFoldDB" id="A0A2P2PP45"/>
<accession>A0A2P2PP45</accession>
<reference evidence="2" key="1">
    <citation type="submission" date="2018-02" db="EMBL/GenBank/DDBJ databases">
        <title>Rhizophora mucronata_Transcriptome.</title>
        <authorList>
            <person name="Meera S.P."/>
            <person name="Sreeshan A."/>
            <person name="Augustine A."/>
        </authorList>
    </citation>
    <scope>NUCLEOTIDE SEQUENCE</scope>
    <source>
        <tissue evidence="2">Leaf</tissue>
    </source>
</reference>
<name>A0A2P2PP45_RHIMU</name>